<dbReference type="RefSeq" id="XP_009534492.1">
    <property type="nucleotide sequence ID" value="XM_009536197.1"/>
</dbReference>
<name>G5A4N1_PHYSP</name>
<keyword evidence="2" id="KW-1185">Reference proteome</keyword>
<protein>
    <submittedName>
        <fullName evidence="1">Uncharacterized protein</fullName>
    </submittedName>
</protein>
<organism evidence="1 2">
    <name type="scientific">Phytophthora sojae (strain P6497)</name>
    <name type="common">Soybean stem and root rot agent</name>
    <name type="synonym">Phytophthora megasperma f. sp. glycines</name>
    <dbReference type="NCBI Taxonomy" id="1094619"/>
    <lineage>
        <taxon>Eukaryota</taxon>
        <taxon>Sar</taxon>
        <taxon>Stramenopiles</taxon>
        <taxon>Oomycota</taxon>
        <taxon>Peronosporomycetes</taxon>
        <taxon>Peronosporales</taxon>
        <taxon>Peronosporaceae</taxon>
        <taxon>Phytophthora</taxon>
    </lineage>
</organism>
<dbReference type="GeneID" id="20660571"/>
<dbReference type="AlphaFoldDB" id="G5A4N1"/>
<feature type="non-terminal residue" evidence="1">
    <location>
        <position position="1"/>
    </location>
</feature>
<dbReference type="Proteomes" id="UP000002640">
    <property type="component" value="Unassembled WGS sequence"/>
</dbReference>
<sequence length="134" mass="15286">ENWRRKHPKNPMAPMIEICDGHLYDMLYLTSLQNLEMMILCDSQPDERPGSRGAVSLIGDGSEAFPIRVGMTCLQQIRYYLSILTRSDCTTMLHIDSTHSMVIHGYSIFCVWIFGPKLPLFATSVLLYVTETQI</sequence>
<evidence type="ECO:0000313" key="2">
    <source>
        <dbReference type="Proteomes" id="UP000002640"/>
    </source>
</evidence>
<reference evidence="1 2" key="1">
    <citation type="journal article" date="2006" name="Science">
        <title>Phytophthora genome sequences uncover evolutionary origins and mechanisms of pathogenesis.</title>
        <authorList>
            <person name="Tyler B.M."/>
            <person name="Tripathy S."/>
            <person name="Zhang X."/>
            <person name="Dehal P."/>
            <person name="Jiang R.H."/>
            <person name="Aerts A."/>
            <person name="Arredondo F.D."/>
            <person name="Baxter L."/>
            <person name="Bensasson D."/>
            <person name="Beynon J.L."/>
            <person name="Chapman J."/>
            <person name="Damasceno C.M."/>
            <person name="Dorrance A.E."/>
            <person name="Dou D."/>
            <person name="Dickerman A.W."/>
            <person name="Dubchak I.L."/>
            <person name="Garbelotto M."/>
            <person name="Gijzen M."/>
            <person name="Gordon S.G."/>
            <person name="Govers F."/>
            <person name="Grunwald N.J."/>
            <person name="Huang W."/>
            <person name="Ivors K.L."/>
            <person name="Jones R.W."/>
            <person name="Kamoun S."/>
            <person name="Krampis K."/>
            <person name="Lamour K.H."/>
            <person name="Lee M.K."/>
            <person name="McDonald W.H."/>
            <person name="Medina M."/>
            <person name="Meijer H.J."/>
            <person name="Nordberg E.K."/>
            <person name="Maclean D.J."/>
            <person name="Ospina-Giraldo M.D."/>
            <person name="Morris P.F."/>
            <person name="Phuntumart V."/>
            <person name="Putnam N.H."/>
            <person name="Rash S."/>
            <person name="Rose J.K."/>
            <person name="Sakihama Y."/>
            <person name="Salamov A.A."/>
            <person name="Savidor A."/>
            <person name="Scheuring C.F."/>
            <person name="Smith B.M."/>
            <person name="Sobral B.W."/>
            <person name="Terry A."/>
            <person name="Torto-Alalibo T.A."/>
            <person name="Win J."/>
            <person name="Xu Z."/>
            <person name="Zhang H."/>
            <person name="Grigoriev I.V."/>
            <person name="Rokhsar D.S."/>
            <person name="Boore J.L."/>
        </authorList>
    </citation>
    <scope>NUCLEOTIDE SEQUENCE [LARGE SCALE GENOMIC DNA]</scope>
    <source>
        <strain evidence="1 2">P6497</strain>
    </source>
</reference>
<dbReference type="InParanoid" id="G5A4N1"/>
<dbReference type="EMBL" id="JH159159">
    <property type="protein sequence ID" value="EGZ09631.1"/>
    <property type="molecule type" value="Genomic_DNA"/>
</dbReference>
<gene>
    <name evidence="1" type="ORF">PHYSODRAFT_522930</name>
</gene>
<evidence type="ECO:0000313" key="1">
    <source>
        <dbReference type="EMBL" id="EGZ09631.1"/>
    </source>
</evidence>
<dbReference type="KEGG" id="psoj:PHYSODRAFT_522930"/>
<accession>G5A4N1</accession>
<proteinExistence type="predicted"/>